<dbReference type="EMBL" id="CP103423">
    <property type="protein sequence ID" value="UWD33941.1"/>
    <property type="molecule type" value="Genomic_DNA"/>
</dbReference>
<reference evidence="1" key="1">
    <citation type="submission" date="2022-08" db="EMBL/GenBank/DDBJ databases">
        <title>Complete genome sequence of Mycoplasma molare type strain H 542.</title>
        <authorList>
            <person name="Spergser J."/>
        </authorList>
    </citation>
    <scope>NUCLEOTIDE SEQUENCE</scope>
    <source>
        <strain evidence="1">H 542</strain>
    </source>
</reference>
<protein>
    <recommendedName>
        <fullName evidence="3">DUF31 domain-containing protein</fullName>
    </recommendedName>
</protein>
<accession>A0ABY5TWH4</accession>
<dbReference type="RefSeq" id="WP_259429345.1">
    <property type="nucleotide sequence ID" value="NZ_CP103423.1"/>
</dbReference>
<evidence type="ECO:0000313" key="2">
    <source>
        <dbReference type="Proteomes" id="UP001058364"/>
    </source>
</evidence>
<evidence type="ECO:0000313" key="1">
    <source>
        <dbReference type="EMBL" id="UWD33941.1"/>
    </source>
</evidence>
<proteinExistence type="predicted"/>
<dbReference type="Proteomes" id="UP001058364">
    <property type="component" value="Chromosome"/>
</dbReference>
<organism evidence="1 2">
    <name type="scientific">Mesomycoplasma molare</name>
    <dbReference type="NCBI Taxonomy" id="171288"/>
    <lineage>
        <taxon>Bacteria</taxon>
        <taxon>Bacillati</taxon>
        <taxon>Mycoplasmatota</taxon>
        <taxon>Mycoplasmoidales</taxon>
        <taxon>Metamycoplasmataceae</taxon>
        <taxon>Mesomycoplasma</taxon>
    </lineage>
</organism>
<keyword evidence="2" id="KW-1185">Reference proteome</keyword>
<sequence>MIPDLNVYFKENSNLYKYVNKIMPIFIQDQEVIINENKKEATLTLNINNFLSKPFTNKKIGITLDLKETPRNSWSNSSSISSRINIDLEELLINKNSPSDIWKKEFSISNKIEFNYYIDQNNNLVFNLRIDPNLSSNLHLTDNSNEINSNNIFVSKYNHIIDISYLTLDSEDENFSLSSPIYEDDLSAKLSSNGEFYSKDINNPLRNNTGKIILPSESNLPFDEIRKRVFVVGGGTSTMLSKVKPNDDSDQRYYFITNRHVSDILQNNWSNSQVLKKFLIPSFDDSKVRNADNEISINVNKDNFVFNFWESSDQTKRDGTKESDARRHADISISIIDIAPILENAKRLNNKLIIDYLENWKNLKALKLSKKTKYIEPNNYVQLYLSSFPLDSHAGFSGRRYREHVINRIEKMQLSDQDQRFIKYGNFRTFIQYDNKQFGLSYDLISGGSGSVVYDENGDMVALFMQNTGDDGYGFGLLASNEYDYFGFETNNNPNSFKNKLTEAIKTNPNRFEMIEI</sequence>
<name>A0ABY5TWH4_9BACT</name>
<evidence type="ECO:0008006" key="3">
    <source>
        <dbReference type="Google" id="ProtNLM"/>
    </source>
</evidence>
<gene>
    <name evidence="1" type="ORF">NX772_02425</name>
</gene>